<dbReference type="Gene3D" id="1.10.10.10">
    <property type="entry name" value="Winged helix-like DNA-binding domain superfamily/Winged helix DNA-binding domain"/>
    <property type="match status" value="1"/>
</dbReference>
<evidence type="ECO:0000256" key="3">
    <source>
        <dbReference type="ARBA" id="ARBA00023163"/>
    </source>
</evidence>
<organism evidence="5 6">
    <name type="scientific">Ahniella affigens</name>
    <dbReference type="NCBI Taxonomy" id="2021234"/>
    <lineage>
        <taxon>Bacteria</taxon>
        <taxon>Pseudomonadati</taxon>
        <taxon>Pseudomonadota</taxon>
        <taxon>Gammaproteobacteria</taxon>
        <taxon>Lysobacterales</taxon>
        <taxon>Rhodanobacteraceae</taxon>
        <taxon>Ahniella</taxon>
    </lineage>
</organism>
<evidence type="ECO:0000313" key="6">
    <source>
        <dbReference type="Proteomes" id="UP000241074"/>
    </source>
</evidence>
<evidence type="ECO:0000256" key="2">
    <source>
        <dbReference type="ARBA" id="ARBA00023082"/>
    </source>
</evidence>
<dbReference type="KEGG" id="xba:C7S18_10595"/>
<keyword evidence="3" id="KW-0804">Transcription</keyword>
<feature type="domain" description="RNA polymerase sigma-70 ECF-like HTH" evidence="4">
    <location>
        <begin position="55"/>
        <end position="216"/>
    </location>
</feature>
<accession>A0A2P1PS03</accession>
<proteinExistence type="predicted"/>
<dbReference type="PANTHER" id="PTHR43133:SF39">
    <property type="entry name" value="SIMILAR TO RNA POLYMERASE SIGMA-E FACTOR"/>
    <property type="match status" value="1"/>
</dbReference>
<evidence type="ECO:0000259" key="4">
    <source>
        <dbReference type="Pfam" id="PF07638"/>
    </source>
</evidence>
<dbReference type="PANTHER" id="PTHR43133">
    <property type="entry name" value="RNA POLYMERASE ECF-TYPE SIGMA FACTO"/>
    <property type="match status" value="1"/>
</dbReference>
<dbReference type="EMBL" id="CP027860">
    <property type="protein sequence ID" value="AVP97619.1"/>
    <property type="molecule type" value="Genomic_DNA"/>
</dbReference>
<dbReference type="InterPro" id="IPR053812">
    <property type="entry name" value="HTH_Sigma70_ECF-like"/>
</dbReference>
<keyword evidence="1" id="KW-0805">Transcription regulation</keyword>
<reference evidence="5 6" key="2">
    <citation type="submission" date="2018-03" db="EMBL/GenBank/DDBJ databases">
        <authorList>
            <person name="Keele B.F."/>
        </authorList>
    </citation>
    <scope>NUCLEOTIDE SEQUENCE [LARGE SCALE GENOMIC DNA]</scope>
    <source>
        <strain evidence="5 6">D13</strain>
    </source>
</reference>
<dbReference type="SUPFAM" id="SSF88659">
    <property type="entry name" value="Sigma3 and sigma4 domains of RNA polymerase sigma factors"/>
    <property type="match status" value="1"/>
</dbReference>
<dbReference type="InterPro" id="IPR011517">
    <property type="entry name" value="RNA_pol_sigma70_ECF-like"/>
</dbReference>
<dbReference type="InterPro" id="IPR013324">
    <property type="entry name" value="RNA_pol_sigma_r3/r4-like"/>
</dbReference>
<evidence type="ECO:0000313" key="5">
    <source>
        <dbReference type="EMBL" id="AVP97619.1"/>
    </source>
</evidence>
<dbReference type="GO" id="GO:0016987">
    <property type="term" value="F:sigma factor activity"/>
    <property type="evidence" value="ECO:0007669"/>
    <property type="project" value="UniProtKB-KW"/>
</dbReference>
<gene>
    <name evidence="5" type="ORF">C7S18_10595</name>
</gene>
<dbReference type="Pfam" id="PF07638">
    <property type="entry name" value="Sigma70_ECF"/>
    <property type="match status" value="1"/>
</dbReference>
<name>A0A2P1PS03_9GAMM</name>
<dbReference type="Proteomes" id="UP000241074">
    <property type="component" value="Chromosome"/>
</dbReference>
<dbReference type="NCBIfam" id="TIGR02999">
    <property type="entry name" value="Sig-70_X6"/>
    <property type="match status" value="1"/>
</dbReference>
<keyword evidence="2" id="KW-0731">Sigma factor</keyword>
<dbReference type="AlphaFoldDB" id="A0A2P1PS03"/>
<protein>
    <submittedName>
        <fullName evidence="5">RNA polymerase subunit sigma</fullName>
    </submittedName>
</protein>
<reference evidence="5 6" key="1">
    <citation type="submission" date="2018-03" db="EMBL/GenBank/DDBJ databases">
        <title>Ahniella affigens gen. nov., sp. nov., a gammaproteobacterium isolated from sandy soil near a stream.</title>
        <authorList>
            <person name="Ko Y."/>
            <person name="Kim J.-H."/>
        </authorList>
    </citation>
    <scope>NUCLEOTIDE SEQUENCE [LARGE SCALE GENOMIC DNA]</scope>
    <source>
        <strain evidence="5 6">D13</strain>
    </source>
</reference>
<evidence type="ECO:0000256" key="1">
    <source>
        <dbReference type="ARBA" id="ARBA00023015"/>
    </source>
</evidence>
<dbReference type="InterPro" id="IPR039425">
    <property type="entry name" value="RNA_pol_sigma-70-like"/>
</dbReference>
<dbReference type="InterPro" id="IPR014284">
    <property type="entry name" value="RNA_pol_sigma-70_dom"/>
</dbReference>
<dbReference type="InterPro" id="IPR036388">
    <property type="entry name" value="WH-like_DNA-bd_sf"/>
</dbReference>
<sequence length="217" mass="24398">MLGHWSTRPLRPHRLFTTHDASANLALPALQMVTFRHNGVMNDLPSFDTDTLDLQALLPQVYEDLKQLAHRQLARMRPGDTFSTTMLVHETYERLAPHQGKGIASREHLMAWCARAMRQILIDHARSRQAQKRGSGESHLDLDDLDVRGGVDPTALLAINEALEQLEANDPRLVRLVELRVFAGLDPAEIAAVLGVNVRTIQRDWLRAKAWIGSALQ</sequence>
<dbReference type="GO" id="GO:0006352">
    <property type="term" value="P:DNA-templated transcription initiation"/>
    <property type="evidence" value="ECO:0007669"/>
    <property type="project" value="InterPro"/>
</dbReference>
<dbReference type="NCBIfam" id="TIGR02937">
    <property type="entry name" value="sigma70-ECF"/>
    <property type="match status" value="1"/>
</dbReference>
<keyword evidence="6" id="KW-1185">Reference proteome</keyword>